<evidence type="ECO:0000313" key="2">
    <source>
        <dbReference type="EMBL" id="XCD03726.1"/>
    </source>
</evidence>
<sequence>MNWYKFASLIMIMAGAGLGLYGGSTEAEMSAILSGACGLGVLLWGFVKNKKA</sequence>
<dbReference type="EMBL" id="PP511642">
    <property type="protein sequence ID" value="XCD06167.1"/>
    <property type="molecule type" value="Genomic_DNA"/>
</dbReference>
<organism evidence="3">
    <name type="scientific">Dulem virus 29</name>
    <dbReference type="NCBI Taxonomy" id="3145747"/>
    <lineage>
        <taxon>Viruses</taxon>
        <taxon>Duplodnaviria</taxon>
        <taxon>Heunggongvirae</taxon>
        <taxon>Uroviricota</taxon>
        <taxon>Caudoviricetes</taxon>
    </lineage>
</organism>
<evidence type="ECO:0000313" key="3">
    <source>
        <dbReference type="EMBL" id="XCD06167.1"/>
    </source>
</evidence>
<feature type="transmembrane region" description="Helical" evidence="1">
    <location>
        <begin position="29"/>
        <end position="47"/>
    </location>
</feature>
<name>A0AAU8B3A3_9CAUD</name>
<dbReference type="EMBL" id="PP511380">
    <property type="protein sequence ID" value="XCD03726.1"/>
    <property type="molecule type" value="Genomic_DNA"/>
</dbReference>
<keyword evidence="1" id="KW-1133">Transmembrane helix</keyword>
<keyword evidence="1" id="KW-0472">Membrane</keyword>
<keyword evidence="1" id="KW-0812">Transmembrane</keyword>
<protein>
    <submittedName>
        <fullName evidence="3">Holin protein</fullName>
    </submittedName>
</protein>
<proteinExistence type="predicted"/>
<evidence type="ECO:0000256" key="1">
    <source>
        <dbReference type="SAM" id="Phobius"/>
    </source>
</evidence>
<reference evidence="3" key="1">
    <citation type="submission" date="2024-03" db="EMBL/GenBank/DDBJ databases">
        <title>Diverse circular DNA viruses in blood, oral, and fecal samples of captive lemurs.</title>
        <authorList>
            <person name="Paietta E.N."/>
            <person name="Kraberger S."/>
            <person name="Lund M.C."/>
            <person name="Custer J.M."/>
            <person name="Vargas K.M."/>
            <person name="Ehmke E.E."/>
            <person name="Yoder A.D."/>
            <person name="Varsani A."/>
        </authorList>
    </citation>
    <scope>NUCLEOTIDE SEQUENCE</scope>
    <source>
        <strain evidence="2">Duke_21_2</strain>
        <strain evidence="3">Duke_25FS_5</strain>
    </source>
</reference>
<accession>A0AAU8B3A3</accession>